<feature type="transmembrane region" description="Helical" evidence="4">
    <location>
        <begin position="71"/>
        <end position="88"/>
    </location>
</feature>
<dbReference type="InterPro" id="IPR036565">
    <property type="entry name" value="Mur-like_cat_sf"/>
</dbReference>
<keyword evidence="4" id="KW-0812">Transmembrane</keyword>
<dbReference type="Pfam" id="PF08245">
    <property type="entry name" value="Mur_ligase_M"/>
    <property type="match status" value="1"/>
</dbReference>
<keyword evidence="4" id="KW-1133">Transmembrane helix</keyword>
<sequence length="503" mass="58582">MLYFYHWIDILSHFLFVFILTYYLAINLQWYNYNFFRVITKHHKFEWHIYYFAVPIILFIIFYPLYNGLIFYLYFLFIMLPLSFLWYHQMDKKLVWTKRIKRLFAFVLILLVCYEIILSFNLNSNYFLWHAWIFTPIIAGIICSICYEWIALRIYIRLAKKKILDMSDLIVIAITGSYGKTSIKNIIYQIIKYDFKAYATPRSVNTNKGLAIDINASLPSDTQVYIAEAGARNKGDIAEISNLLNQHYAVIGKIGNAHIEYFKNIQNTIQTKFEILCSPRLKKLFLQKDNKLPDQIDIAKYNSNISQSKNLILYPFQIRNEEANLSGISFEMLIDSNWCYFSTTLLGRFNIDNIAVAILLALELGIPLGKIQEYVKNLEPIPHRLFKMITPHKIILDDSFNGNLEGMTEAIRLASLHEGRKIIVTPGLVEYDEESNIKLCEKIDDVFDLAIITSSLNARLFNSHISRAEKIFIEDKSVLEDTLAQTGKNGDLVLFANDAPNYI</sequence>
<reference evidence="6 9" key="2">
    <citation type="submission" date="2018-06" db="EMBL/GenBank/DDBJ databases">
        <authorList>
            <consortium name="Pathogen Informatics"/>
            <person name="Doyle S."/>
        </authorList>
    </citation>
    <scope>NUCLEOTIDE SEQUENCE [LARGE SCALE GENOMIC DNA]</scope>
    <source>
        <strain evidence="6 9">NCTC12714</strain>
    </source>
</reference>
<keyword evidence="1 6" id="KW-0436">Ligase</keyword>
<proteinExistence type="predicted"/>
<keyword evidence="9" id="KW-1185">Reference proteome</keyword>
<keyword evidence="2" id="KW-0547">Nucleotide-binding</keyword>
<reference evidence="7 8" key="1">
    <citation type="journal article" date="2014" name="Genome Announc.">
        <title>Draft genome sequences of eight enterohepatic helicobacter species isolated from both laboratory and wild rodents.</title>
        <authorList>
            <person name="Sheh A."/>
            <person name="Shen Z."/>
            <person name="Fox J.G."/>
        </authorList>
    </citation>
    <scope>NUCLEOTIDE SEQUENCE [LARGE SCALE GENOMIC DNA]</scope>
    <source>
        <strain evidence="7 8">ST1</strain>
    </source>
</reference>
<dbReference type="OrthoDB" id="9801978at2"/>
<evidence type="ECO:0000313" key="6">
    <source>
        <dbReference type="EMBL" id="STQ85624.1"/>
    </source>
</evidence>
<name>A0A099U058_9HELI</name>
<dbReference type="STRING" id="216.LS73_03900"/>
<dbReference type="Proteomes" id="UP000029922">
    <property type="component" value="Unassembled WGS sequence"/>
</dbReference>
<evidence type="ECO:0000313" key="8">
    <source>
        <dbReference type="Proteomes" id="UP000029922"/>
    </source>
</evidence>
<feature type="transmembrane region" description="Helical" evidence="4">
    <location>
        <begin position="126"/>
        <end position="152"/>
    </location>
</feature>
<dbReference type="Gene3D" id="3.40.1190.10">
    <property type="entry name" value="Mur-like, catalytic domain"/>
    <property type="match status" value="1"/>
</dbReference>
<organism evidence="6 9">
    <name type="scientific">Helicobacter muridarum</name>
    <dbReference type="NCBI Taxonomy" id="216"/>
    <lineage>
        <taxon>Bacteria</taxon>
        <taxon>Pseudomonadati</taxon>
        <taxon>Campylobacterota</taxon>
        <taxon>Epsilonproteobacteria</taxon>
        <taxon>Campylobacterales</taxon>
        <taxon>Helicobacteraceae</taxon>
        <taxon>Helicobacter</taxon>
    </lineage>
</organism>
<dbReference type="PANTHER" id="PTHR43024:SF1">
    <property type="entry name" value="UDP-N-ACETYLMURAMOYL-TRIPEPTIDE--D-ALANYL-D-ALANINE LIGASE"/>
    <property type="match status" value="1"/>
</dbReference>
<dbReference type="PANTHER" id="PTHR43024">
    <property type="entry name" value="UDP-N-ACETYLMURAMOYL-TRIPEPTIDE--D-ALANYL-D-ALANINE LIGASE"/>
    <property type="match status" value="1"/>
</dbReference>
<dbReference type="EMBL" id="UGJE01000002">
    <property type="protein sequence ID" value="STQ85624.1"/>
    <property type="molecule type" value="Genomic_DNA"/>
</dbReference>
<feature type="transmembrane region" description="Helical" evidence="4">
    <location>
        <begin position="47"/>
        <end position="65"/>
    </location>
</feature>
<dbReference type="InterPro" id="IPR013221">
    <property type="entry name" value="Mur_ligase_cen"/>
</dbReference>
<dbReference type="Gene3D" id="3.90.190.20">
    <property type="entry name" value="Mur ligase, C-terminal domain"/>
    <property type="match status" value="1"/>
</dbReference>
<evidence type="ECO:0000256" key="1">
    <source>
        <dbReference type="ARBA" id="ARBA00022598"/>
    </source>
</evidence>
<gene>
    <name evidence="6" type="primary">murF</name>
    <name evidence="7" type="ORF">LS73_004150</name>
    <name evidence="6" type="ORF">NCTC12714_00410</name>
</gene>
<dbReference type="InterPro" id="IPR051046">
    <property type="entry name" value="MurCDEF_CellWall_CoF430Synth"/>
</dbReference>
<evidence type="ECO:0000313" key="7">
    <source>
        <dbReference type="EMBL" id="TLE00607.1"/>
    </source>
</evidence>
<feature type="domain" description="Mur ligase central" evidence="5">
    <location>
        <begin position="174"/>
        <end position="361"/>
    </location>
</feature>
<dbReference type="GO" id="GO:0005524">
    <property type="term" value="F:ATP binding"/>
    <property type="evidence" value="ECO:0007669"/>
    <property type="project" value="UniProtKB-KW"/>
</dbReference>
<evidence type="ECO:0000256" key="2">
    <source>
        <dbReference type="ARBA" id="ARBA00022741"/>
    </source>
</evidence>
<feature type="transmembrane region" description="Helical" evidence="4">
    <location>
        <begin position="6"/>
        <end position="26"/>
    </location>
</feature>
<dbReference type="SUPFAM" id="SSF53623">
    <property type="entry name" value="MurD-like peptide ligases, catalytic domain"/>
    <property type="match status" value="1"/>
</dbReference>
<keyword evidence="4" id="KW-0472">Membrane</keyword>
<evidence type="ECO:0000256" key="4">
    <source>
        <dbReference type="SAM" id="Phobius"/>
    </source>
</evidence>
<feature type="transmembrane region" description="Helical" evidence="4">
    <location>
        <begin position="100"/>
        <end position="120"/>
    </location>
</feature>
<dbReference type="AlphaFoldDB" id="A0A099U058"/>
<evidence type="ECO:0000259" key="5">
    <source>
        <dbReference type="Pfam" id="PF08245"/>
    </source>
</evidence>
<keyword evidence="3" id="KW-0067">ATP-binding</keyword>
<dbReference type="EC" id="6.3.2.10" evidence="6"/>
<dbReference type="SUPFAM" id="SSF53244">
    <property type="entry name" value="MurD-like peptide ligases, peptide-binding domain"/>
    <property type="match status" value="1"/>
</dbReference>
<evidence type="ECO:0000256" key="3">
    <source>
        <dbReference type="ARBA" id="ARBA00022840"/>
    </source>
</evidence>
<dbReference type="InterPro" id="IPR036615">
    <property type="entry name" value="Mur_ligase_C_dom_sf"/>
</dbReference>
<dbReference type="Proteomes" id="UP000255139">
    <property type="component" value="Unassembled WGS sequence"/>
</dbReference>
<evidence type="ECO:0000313" key="9">
    <source>
        <dbReference type="Proteomes" id="UP000255139"/>
    </source>
</evidence>
<dbReference type="GO" id="GO:0047480">
    <property type="term" value="F:UDP-N-acetylmuramoyl-tripeptide-D-alanyl-D-alanine ligase activity"/>
    <property type="evidence" value="ECO:0007669"/>
    <property type="project" value="UniProtKB-EC"/>
</dbReference>
<accession>A0A099U058</accession>
<dbReference type="EMBL" id="JRPD02000006">
    <property type="protein sequence ID" value="TLE00607.1"/>
    <property type="molecule type" value="Genomic_DNA"/>
</dbReference>
<protein>
    <submittedName>
        <fullName evidence="7">UDP-N-acetylmuramoyl-tripeptide--D-alanyl-D-alanine ligase</fullName>
    </submittedName>
    <submittedName>
        <fullName evidence="6">UDP-N-acetylmuramoylalanyl-D-glutamyl-2, 6-diaminopimelate--ligase</fullName>
        <ecNumber evidence="6">6.3.2.10</ecNumber>
    </submittedName>
</protein>